<gene>
    <name evidence="1" type="ORF">J2781_000130</name>
</gene>
<dbReference type="EMBL" id="JAVDQS010000001">
    <property type="protein sequence ID" value="MDR6403226.1"/>
    <property type="molecule type" value="Genomic_DNA"/>
</dbReference>
<sequence length="393" mass="45222">MLYYKKLIESVEERQKLATKAYQYGTEVLELPSDELIIENLRQTIDDWVASKPFQVTRTISLGSIKPSLGLEDDQPKAYWKKFPDKYSLYKQLIYDSHPVLKRNQQEEVRLATEVLHNYTITAILNQLRRDIAVKLWSNESFAGKLSYYVTTNPLASLLPNMSGSYNLANSYPKRRIYEKRDRISLAFSEDNFSVSENIAILHDVKELFSPINNSRALPTAHPELIPHPYQGKNSPPKPTRWETDIEALHIRVDVARLGMKSSTEIKWDQGRLGAGTRNEESPDTLTARRTKMPIETGRSHTAARLFEMVSLLKPGENASIEEEELFENRIRAVAYAIFAYWNAPTQYGGYPKSLTPIHTYHEVMDPAEDYAPGIYAHPFSYRDLIDYLQKNN</sequence>
<reference evidence="1 2" key="1">
    <citation type="submission" date="2023-07" db="EMBL/GenBank/DDBJ databases">
        <title>Sorghum-associated microbial communities from plants grown in Nebraska, USA.</title>
        <authorList>
            <person name="Schachtman D."/>
        </authorList>
    </citation>
    <scope>NUCLEOTIDE SEQUENCE [LARGE SCALE GENOMIC DNA]</scope>
    <source>
        <strain evidence="1 2">DS1709</strain>
    </source>
</reference>
<dbReference type="Proteomes" id="UP001184853">
    <property type="component" value="Unassembled WGS sequence"/>
</dbReference>
<protein>
    <submittedName>
        <fullName evidence="1">Uncharacterized protein</fullName>
    </submittedName>
</protein>
<proteinExistence type="predicted"/>
<evidence type="ECO:0000313" key="1">
    <source>
        <dbReference type="EMBL" id="MDR6403226.1"/>
    </source>
</evidence>
<accession>A0ABU1L928</accession>
<evidence type="ECO:0000313" key="2">
    <source>
        <dbReference type="Proteomes" id="UP001184853"/>
    </source>
</evidence>
<keyword evidence="2" id="KW-1185">Reference proteome</keyword>
<organism evidence="1 2">
    <name type="scientific">Chryseobacterium geocarposphaerae</name>
    <dbReference type="NCBI Taxonomy" id="1416776"/>
    <lineage>
        <taxon>Bacteria</taxon>
        <taxon>Pseudomonadati</taxon>
        <taxon>Bacteroidota</taxon>
        <taxon>Flavobacteriia</taxon>
        <taxon>Flavobacteriales</taxon>
        <taxon>Weeksellaceae</taxon>
        <taxon>Chryseobacterium group</taxon>
        <taxon>Chryseobacterium</taxon>
    </lineage>
</organism>
<dbReference type="RefSeq" id="WP_115981485.1">
    <property type="nucleotide sequence ID" value="NZ_JAVDQS010000001.1"/>
</dbReference>
<comment type="caution">
    <text evidence="1">The sequence shown here is derived from an EMBL/GenBank/DDBJ whole genome shotgun (WGS) entry which is preliminary data.</text>
</comment>
<name>A0ABU1L928_9FLAO</name>